<evidence type="ECO:0000259" key="3">
    <source>
        <dbReference type="Pfam" id="PF19802"/>
    </source>
</evidence>
<dbReference type="InterPro" id="IPR051678">
    <property type="entry name" value="AGP_Transferase"/>
</dbReference>
<name>A0A7S4PWZ6_9DINO</name>
<dbReference type="SUPFAM" id="SSF56112">
    <property type="entry name" value="Protein kinase-like (PK-like)"/>
    <property type="match status" value="1"/>
</dbReference>
<feature type="domain" description="DUF6285" evidence="3">
    <location>
        <begin position="424"/>
        <end position="519"/>
    </location>
</feature>
<dbReference type="Pfam" id="PF19802">
    <property type="entry name" value="DUF6285"/>
    <property type="match status" value="1"/>
</dbReference>
<feature type="region of interest" description="Disordered" evidence="1">
    <location>
        <begin position="1"/>
        <end position="21"/>
    </location>
</feature>
<dbReference type="PANTHER" id="PTHR21310">
    <property type="entry name" value="AMINOGLYCOSIDE PHOSPHOTRANSFERASE-RELATED-RELATED"/>
    <property type="match status" value="1"/>
</dbReference>
<dbReference type="Pfam" id="PF01636">
    <property type="entry name" value="APH"/>
    <property type="match status" value="1"/>
</dbReference>
<feature type="domain" description="Aminoglycoside phosphotransferase" evidence="2">
    <location>
        <begin position="100"/>
        <end position="276"/>
    </location>
</feature>
<accession>A0A7S4PWZ6</accession>
<dbReference type="PANTHER" id="PTHR21310:SF57">
    <property type="entry name" value="BLR2944 PROTEIN"/>
    <property type="match status" value="1"/>
</dbReference>
<sequence>MSPVPAGQPSAAAGAAASTGTAANARAAGGSSFRERVEEALRRCVPGSAGLAPGKDSLVQMSGSASNFLYRVDVETAEGGRRRLCLRCAQHAQFGIPHSVEADVMRAAREQGAVVPEVCGVLPPGDLLGSGFFMAWVEGEGRGEKIAAAFAEHGAGSQLGRQCGETLARIQSIGVESLPPLPVGPPTPLRYLASLRKQYDSVRICRPALEYTFAWLEAHAPAECQEERPVLVHGDFRSANIMAHPERGLAGVIDWELVHLGNRYEDIGWICVRTWRYGMLHKFVGGFAGLSDFCKGYEAAGGAPVDHAMVWWWALAGSVRWSILCLQQGANFRADSARFENGVVGRRACEGELDCLITIAEAAGGVDAVLASAEGVEGEVGVEEPRRERMAEDSGFPAGEELVLGAQRLLSAQVLSALTAAGDVRNAFLVRVVNNALGMVARSLRMGPSADRAEASKWSAVALARLLGPGAADADSLSALRRVLAAGLRSGQVPLERPGLLRHLLVCTGRQALMDQPKYASLATLQSKF</sequence>
<dbReference type="InterPro" id="IPR041726">
    <property type="entry name" value="ACAD10_11_N"/>
</dbReference>
<dbReference type="Gene3D" id="3.30.200.20">
    <property type="entry name" value="Phosphorylase Kinase, domain 1"/>
    <property type="match status" value="1"/>
</dbReference>
<dbReference type="InterPro" id="IPR011009">
    <property type="entry name" value="Kinase-like_dom_sf"/>
</dbReference>
<protein>
    <recommendedName>
        <fullName evidence="5">Aminoglycoside phosphotransferase domain-containing protein</fullName>
    </recommendedName>
</protein>
<organism evidence="4">
    <name type="scientific">Alexandrium monilatum</name>
    <dbReference type="NCBI Taxonomy" id="311494"/>
    <lineage>
        <taxon>Eukaryota</taxon>
        <taxon>Sar</taxon>
        <taxon>Alveolata</taxon>
        <taxon>Dinophyceae</taxon>
        <taxon>Gonyaulacales</taxon>
        <taxon>Pyrocystaceae</taxon>
        <taxon>Alexandrium</taxon>
    </lineage>
</organism>
<gene>
    <name evidence="4" type="ORF">AMON00008_LOCUS5027</name>
</gene>
<reference evidence="4" key="1">
    <citation type="submission" date="2021-01" db="EMBL/GenBank/DDBJ databases">
        <authorList>
            <person name="Corre E."/>
            <person name="Pelletier E."/>
            <person name="Niang G."/>
            <person name="Scheremetjew M."/>
            <person name="Finn R."/>
            <person name="Kale V."/>
            <person name="Holt S."/>
            <person name="Cochrane G."/>
            <person name="Meng A."/>
            <person name="Brown T."/>
            <person name="Cohen L."/>
        </authorList>
    </citation>
    <scope>NUCLEOTIDE SEQUENCE</scope>
    <source>
        <strain evidence="4">CCMP3105</strain>
    </source>
</reference>
<dbReference type="Gene3D" id="3.90.1200.10">
    <property type="match status" value="1"/>
</dbReference>
<dbReference type="AlphaFoldDB" id="A0A7S4PWZ6"/>
<dbReference type="CDD" id="cd05154">
    <property type="entry name" value="ACAD10_11_N-like"/>
    <property type="match status" value="1"/>
</dbReference>
<evidence type="ECO:0000259" key="2">
    <source>
        <dbReference type="Pfam" id="PF01636"/>
    </source>
</evidence>
<dbReference type="InterPro" id="IPR046252">
    <property type="entry name" value="DUF6285"/>
</dbReference>
<evidence type="ECO:0008006" key="5">
    <source>
        <dbReference type="Google" id="ProtNLM"/>
    </source>
</evidence>
<evidence type="ECO:0000313" key="4">
    <source>
        <dbReference type="EMBL" id="CAE4565408.1"/>
    </source>
</evidence>
<dbReference type="EMBL" id="HBNR01007659">
    <property type="protein sequence ID" value="CAE4565408.1"/>
    <property type="molecule type" value="Transcribed_RNA"/>
</dbReference>
<evidence type="ECO:0000256" key="1">
    <source>
        <dbReference type="SAM" id="MobiDB-lite"/>
    </source>
</evidence>
<proteinExistence type="predicted"/>
<dbReference type="InterPro" id="IPR002575">
    <property type="entry name" value="Aminoglycoside_PTrfase"/>
</dbReference>
<feature type="compositionally biased region" description="Low complexity" evidence="1">
    <location>
        <begin position="10"/>
        <end position="21"/>
    </location>
</feature>